<dbReference type="EMBL" id="MBFR01000190">
    <property type="protein sequence ID" value="PVU91652.1"/>
    <property type="molecule type" value="Genomic_DNA"/>
</dbReference>
<protein>
    <submittedName>
        <fullName evidence="1">Uncharacterized protein</fullName>
    </submittedName>
</protein>
<dbReference type="OrthoDB" id="5596871at2759"/>
<organism evidence="1 2">
    <name type="scientific">Smittium simulii</name>
    <dbReference type="NCBI Taxonomy" id="133385"/>
    <lineage>
        <taxon>Eukaryota</taxon>
        <taxon>Fungi</taxon>
        <taxon>Fungi incertae sedis</taxon>
        <taxon>Zoopagomycota</taxon>
        <taxon>Kickxellomycotina</taxon>
        <taxon>Harpellomycetes</taxon>
        <taxon>Harpellales</taxon>
        <taxon>Legeriomycetaceae</taxon>
        <taxon>Smittium</taxon>
    </lineage>
</organism>
<proteinExistence type="predicted"/>
<name>A0A2T9YH28_9FUNG</name>
<evidence type="ECO:0000313" key="1">
    <source>
        <dbReference type="EMBL" id="PVU91652.1"/>
    </source>
</evidence>
<gene>
    <name evidence="1" type="ORF">BB561_004281</name>
</gene>
<dbReference type="AlphaFoldDB" id="A0A2T9YH28"/>
<keyword evidence="2" id="KW-1185">Reference proteome</keyword>
<accession>A0A2T9YH28</accession>
<reference evidence="1 2" key="1">
    <citation type="journal article" date="2018" name="MBio">
        <title>Comparative Genomics Reveals the Core Gene Toolbox for the Fungus-Insect Symbiosis.</title>
        <authorList>
            <person name="Wang Y."/>
            <person name="Stata M."/>
            <person name="Wang W."/>
            <person name="Stajich J.E."/>
            <person name="White M.M."/>
            <person name="Moncalvo J.M."/>
        </authorList>
    </citation>
    <scope>NUCLEOTIDE SEQUENCE [LARGE SCALE GENOMIC DNA]</scope>
    <source>
        <strain evidence="1 2">SWE-8-4</strain>
    </source>
</reference>
<sequence length="218" mass="25002">MSSHFLQLLGLNQKASSTVQEATVSHIPHFSAPEKAFLFDQFLPFISSVDTTSQKSFLQQARENFAKASDLDSILEYNELLDNRAQLGIYDPACYDIYTGTFNQESDDLDSDTLYECEPYPTRKPSLSSLSTLTETNEFKPNCLLFDPKNTCWSSRKGYSQNESNYQALIHAPPTRTKYRCPSSGYRIYSIERQMFLNSKIMHPLKYRLIELNPRFAA</sequence>
<comment type="caution">
    <text evidence="1">The sequence shown here is derived from an EMBL/GenBank/DDBJ whole genome shotgun (WGS) entry which is preliminary data.</text>
</comment>
<evidence type="ECO:0000313" key="2">
    <source>
        <dbReference type="Proteomes" id="UP000245383"/>
    </source>
</evidence>
<dbReference type="Proteomes" id="UP000245383">
    <property type="component" value="Unassembled WGS sequence"/>
</dbReference>